<dbReference type="RefSeq" id="WP_075011067.1">
    <property type="nucleotide sequence ID" value="NZ_FOAP01000032.1"/>
</dbReference>
<dbReference type="OrthoDB" id="5515520at2"/>
<accession>A0A1H8E8U1</accession>
<evidence type="ECO:0000313" key="2">
    <source>
        <dbReference type="Proteomes" id="UP000182719"/>
    </source>
</evidence>
<protein>
    <submittedName>
        <fullName evidence="1">PEGA domain-containing protein</fullName>
    </submittedName>
</protein>
<reference evidence="2" key="1">
    <citation type="submission" date="2016-10" db="EMBL/GenBank/DDBJ databases">
        <authorList>
            <person name="Varghese N."/>
            <person name="Submissions S."/>
        </authorList>
    </citation>
    <scope>NUCLEOTIDE SEQUENCE [LARGE SCALE GENOMIC DNA]</scope>
    <source>
        <strain evidence="2">DSM 17044</strain>
    </source>
</reference>
<gene>
    <name evidence="1" type="ORF">SAMN05444354_13213</name>
</gene>
<evidence type="ECO:0000313" key="1">
    <source>
        <dbReference type="EMBL" id="SEN15198.1"/>
    </source>
</evidence>
<keyword evidence="2" id="KW-1185">Reference proteome</keyword>
<dbReference type="Proteomes" id="UP000182719">
    <property type="component" value="Unassembled WGS sequence"/>
</dbReference>
<proteinExistence type="predicted"/>
<dbReference type="AlphaFoldDB" id="A0A1H8E8U1"/>
<dbReference type="EMBL" id="FOAP01000032">
    <property type="protein sequence ID" value="SEN15198.1"/>
    <property type="molecule type" value="Genomic_DNA"/>
</dbReference>
<organism evidence="1 2">
    <name type="scientific">Stigmatella aurantiaca</name>
    <dbReference type="NCBI Taxonomy" id="41"/>
    <lineage>
        <taxon>Bacteria</taxon>
        <taxon>Pseudomonadati</taxon>
        <taxon>Myxococcota</taxon>
        <taxon>Myxococcia</taxon>
        <taxon>Myxococcales</taxon>
        <taxon>Cystobacterineae</taxon>
        <taxon>Archangiaceae</taxon>
        <taxon>Stigmatella</taxon>
    </lineage>
</organism>
<dbReference type="PROSITE" id="PS51257">
    <property type="entry name" value="PROKAR_LIPOPROTEIN"/>
    <property type="match status" value="1"/>
</dbReference>
<name>A0A1H8E8U1_STIAU</name>
<sequence length="120" mass="12814">MGLRKASGVLLALGVMACAARPEEPGALAQARKLMRDAESQKGNVILKCELPEAEVVLDGVTQGICSDFQGAPRGLQVGQGLHHIEVRMDGYWPYTTYLEPQGARTTLSIRLQSKAGPAP</sequence>